<evidence type="ECO:0000256" key="8">
    <source>
        <dbReference type="ARBA" id="ARBA00022824"/>
    </source>
</evidence>
<dbReference type="GO" id="GO:0005789">
    <property type="term" value="C:endoplasmic reticulum membrane"/>
    <property type="evidence" value="ECO:0007669"/>
    <property type="project" value="UniProtKB-SubCell"/>
</dbReference>
<dbReference type="RefSeq" id="XP_056037375.1">
    <property type="nucleotide sequence ID" value="XM_056181766.1"/>
</dbReference>
<evidence type="ECO:0000256" key="6">
    <source>
        <dbReference type="ARBA" id="ARBA00022630"/>
    </source>
</evidence>
<evidence type="ECO:0000256" key="7">
    <source>
        <dbReference type="ARBA" id="ARBA00022729"/>
    </source>
</evidence>
<dbReference type="GO" id="GO:0015035">
    <property type="term" value="F:protein-disulfide reductase activity"/>
    <property type="evidence" value="ECO:0007669"/>
    <property type="project" value="InterPro"/>
</dbReference>
<feature type="binding site" evidence="17">
    <location>
        <position position="259"/>
    </location>
    <ligand>
        <name>FAD</name>
        <dbReference type="ChEBI" id="CHEBI:57692"/>
    </ligand>
</feature>
<evidence type="ECO:0000256" key="11">
    <source>
        <dbReference type="ARBA" id="ARBA00023002"/>
    </source>
</evidence>
<dbReference type="SUPFAM" id="SSF110019">
    <property type="entry name" value="ERO1-like"/>
    <property type="match status" value="1"/>
</dbReference>
<protein>
    <submittedName>
        <fullName evidence="20">ER protein folding oxidoreductin Ero1b</fullName>
    </submittedName>
</protein>
<evidence type="ECO:0000256" key="13">
    <source>
        <dbReference type="ARBA" id="ARBA00023157"/>
    </source>
</evidence>
<dbReference type="GeneID" id="80876455"/>
<keyword evidence="7 19" id="KW-0732">Signal</keyword>
<feature type="active site" evidence="16">
    <location>
        <position position="393"/>
    </location>
</feature>
<evidence type="ECO:0000256" key="10">
    <source>
        <dbReference type="ARBA" id="ARBA00022982"/>
    </source>
</evidence>
<name>A0AAE9WB84_9SCHI</name>
<evidence type="ECO:0000313" key="20">
    <source>
        <dbReference type="EMBL" id="WBW73132.1"/>
    </source>
</evidence>
<comment type="subcellular location">
    <subcellularLocation>
        <location evidence="2">Endoplasmic reticulum membrane</location>
        <topology evidence="2">Peripheral membrane protein</topology>
        <orientation evidence="2">Lumenal side</orientation>
    </subcellularLocation>
</comment>
<feature type="chain" id="PRO_5041936362" evidence="19">
    <location>
        <begin position="24"/>
        <end position="563"/>
    </location>
</feature>
<dbReference type="PANTHER" id="PTHR12613">
    <property type="entry name" value="ERO1-RELATED"/>
    <property type="match status" value="1"/>
</dbReference>
<comment type="subunit">
    <text evidence="4">May function both as a monomer and a homodimer.</text>
</comment>
<evidence type="ECO:0000313" key="21">
    <source>
        <dbReference type="Proteomes" id="UP001212411"/>
    </source>
</evidence>
<feature type="binding site" evidence="17">
    <location>
        <position position="202"/>
    </location>
    <ligand>
        <name>FAD</name>
        <dbReference type="ChEBI" id="CHEBI:57692"/>
    </ligand>
</feature>
<dbReference type="AlphaFoldDB" id="A0AAE9WB84"/>
<dbReference type="GO" id="GO:0071949">
    <property type="term" value="F:FAD binding"/>
    <property type="evidence" value="ECO:0007669"/>
    <property type="project" value="InterPro"/>
</dbReference>
<evidence type="ECO:0000256" key="17">
    <source>
        <dbReference type="PIRSR" id="PIRSR017205-2"/>
    </source>
</evidence>
<proteinExistence type="inferred from homology"/>
<keyword evidence="8" id="KW-0256">Endoplasmic reticulum</keyword>
<dbReference type="GO" id="GO:0034975">
    <property type="term" value="P:protein folding in endoplasmic reticulum"/>
    <property type="evidence" value="ECO:0007669"/>
    <property type="project" value="InterPro"/>
</dbReference>
<evidence type="ECO:0000256" key="9">
    <source>
        <dbReference type="ARBA" id="ARBA00022827"/>
    </source>
</evidence>
<dbReference type="EMBL" id="CP115612">
    <property type="protein sequence ID" value="WBW73132.1"/>
    <property type="molecule type" value="Genomic_DNA"/>
</dbReference>
<evidence type="ECO:0000256" key="2">
    <source>
        <dbReference type="ARBA" id="ARBA00004367"/>
    </source>
</evidence>
<keyword evidence="12" id="KW-0472">Membrane</keyword>
<sequence length="563" mass="65767">MKIRRGALLSFLCLLVNVQDAFGKKQTVMEANDPWKFEGDTKHAIPDTSEATFGAIKDLNERVSPLLKDLTEKSDYMRFYRLNLFNKECKYKMDDNVFCGSNACNVVITDENNVPDIWSSRALGKLEGFMPELSRQIVESDQSVMENVEKISQSCLLERLDDQDRQYCYVDNELDSGCVYVSLLDNPERFTGYAAPHATRIWEMIYNECLPDTSEPTIDFPSLFMQGSLAPPSNSQENMLNERMDMWTNEQRVFYRVLSGMHSSISTHLCYNYLNQSTGVWGPNLNCFMEKVLSHPERLENLYFAYSLLLRAMDKLNGHLDTLTFCHDSALQDTEVRHKVRDLVDTVDQYPRYFDESVLFNGDPELSSAMKKEFREHFRTVSALMDCVGCERCRLWGKIQTNGFGTALKILFEVPDVENEIDQFESTSFPLQLRRSEIVALVNTLDRLSRSINYIQKFHELYIEQHQPESMFRKVLNSMKRFVYQYVPEVFHPYLKKTYNVARIFYHDFWMELEVVLEGFRYVLSSYLKLPSMINFYFFSSESPLLNYMSESIRQRIPSGWLP</sequence>
<keyword evidence="5" id="KW-0813">Transport</keyword>
<dbReference type="InterPro" id="IPR007266">
    <property type="entry name" value="Ero1"/>
</dbReference>
<keyword evidence="15" id="KW-0676">Redox-active center</keyword>
<feature type="binding site" evidence="17">
    <location>
        <position position="291"/>
    </location>
    <ligand>
        <name>FAD</name>
        <dbReference type="ChEBI" id="CHEBI:57692"/>
    </ligand>
</feature>
<organism evidence="20 21">
    <name type="scientific">Schizosaccharomyces osmophilus</name>
    <dbReference type="NCBI Taxonomy" id="2545709"/>
    <lineage>
        <taxon>Eukaryota</taxon>
        <taxon>Fungi</taxon>
        <taxon>Dikarya</taxon>
        <taxon>Ascomycota</taxon>
        <taxon>Taphrinomycotina</taxon>
        <taxon>Schizosaccharomycetes</taxon>
        <taxon>Schizosaccharomycetales</taxon>
        <taxon>Schizosaccharomycetaceae</taxon>
        <taxon>Schizosaccharomyces</taxon>
    </lineage>
</organism>
<evidence type="ECO:0000256" key="15">
    <source>
        <dbReference type="ARBA" id="ARBA00023284"/>
    </source>
</evidence>
<dbReference type="GO" id="GO:0016972">
    <property type="term" value="F:thiol oxidase activity"/>
    <property type="evidence" value="ECO:0007669"/>
    <property type="project" value="InterPro"/>
</dbReference>
<dbReference type="InterPro" id="IPR037192">
    <property type="entry name" value="ERO1-like_sf"/>
</dbReference>
<feature type="binding site" evidence="17">
    <location>
        <position position="262"/>
    </location>
    <ligand>
        <name>FAD</name>
        <dbReference type="ChEBI" id="CHEBI:57692"/>
    </ligand>
</feature>
<dbReference type="PIRSF" id="PIRSF017205">
    <property type="entry name" value="ERO1"/>
    <property type="match status" value="1"/>
</dbReference>
<accession>A0AAE9WB84</accession>
<feature type="active site" description="Nucleophile" evidence="16">
    <location>
        <position position="390"/>
    </location>
</feature>
<keyword evidence="13 18" id="KW-1015">Disulfide bond</keyword>
<keyword evidence="14" id="KW-0325">Glycoprotein</keyword>
<dbReference type="Pfam" id="PF04137">
    <property type="entry name" value="ERO1"/>
    <property type="match status" value="1"/>
</dbReference>
<evidence type="ECO:0000256" key="3">
    <source>
        <dbReference type="ARBA" id="ARBA00008277"/>
    </source>
</evidence>
<evidence type="ECO:0000256" key="18">
    <source>
        <dbReference type="PIRSR" id="PIRSR017205-3"/>
    </source>
</evidence>
<feature type="binding site" evidence="17">
    <location>
        <position position="191"/>
    </location>
    <ligand>
        <name>FAD</name>
        <dbReference type="ChEBI" id="CHEBI:57692"/>
    </ligand>
</feature>
<gene>
    <name evidence="20" type="primary">ero12</name>
    <name evidence="20" type="ORF">SOMG_02975</name>
</gene>
<feature type="disulfide bond" description="Redox-active" evidence="18">
    <location>
        <begin position="99"/>
        <end position="104"/>
    </location>
</feature>
<dbReference type="Proteomes" id="UP001212411">
    <property type="component" value="Chromosome 2"/>
</dbReference>
<evidence type="ECO:0000256" key="1">
    <source>
        <dbReference type="ARBA" id="ARBA00001974"/>
    </source>
</evidence>
<feature type="binding site" evidence="17">
    <location>
        <position position="189"/>
    </location>
    <ligand>
        <name>FAD</name>
        <dbReference type="ChEBI" id="CHEBI:57692"/>
    </ligand>
</feature>
<dbReference type="PANTHER" id="PTHR12613:SF0">
    <property type="entry name" value="ERO1-LIKE PROTEIN"/>
    <property type="match status" value="1"/>
</dbReference>
<keyword evidence="11" id="KW-0560">Oxidoreductase</keyword>
<evidence type="ECO:0000256" key="12">
    <source>
        <dbReference type="ARBA" id="ARBA00023136"/>
    </source>
</evidence>
<feature type="signal peptide" evidence="19">
    <location>
        <begin position="1"/>
        <end position="23"/>
    </location>
</feature>
<keyword evidence="21" id="KW-1185">Reference proteome</keyword>
<feature type="disulfide bond" description="Redox-active" evidence="18">
    <location>
        <begin position="390"/>
        <end position="393"/>
    </location>
</feature>
<comment type="cofactor">
    <cofactor evidence="1 17">
        <name>FAD</name>
        <dbReference type="ChEBI" id="CHEBI:57692"/>
    </cofactor>
</comment>
<comment type="similarity">
    <text evidence="3">Belongs to the EROs family.</text>
</comment>
<evidence type="ECO:0000256" key="14">
    <source>
        <dbReference type="ARBA" id="ARBA00023180"/>
    </source>
</evidence>
<keyword evidence="6" id="KW-0285">Flavoprotein</keyword>
<evidence type="ECO:0000256" key="4">
    <source>
        <dbReference type="ARBA" id="ARBA00011802"/>
    </source>
</evidence>
<evidence type="ECO:0000256" key="16">
    <source>
        <dbReference type="PIRSR" id="PIRSR017205-1"/>
    </source>
</evidence>
<evidence type="ECO:0000256" key="5">
    <source>
        <dbReference type="ARBA" id="ARBA00022448"/>
    </source>
</evidence>
<dbReference type="KEGG" id="som:SOMG_02975"/>
<reference evidence="20 21" key="1">
    <citation type="journal article" date="2023" name="G3 (Bethesda)">
        <title>A high-quality reference genome for the fission yeast Schizosaccharomyces osmophilus.</title>
        <authorList>
            <person name="Jia G.S."/>
            <person name="Zhang W.C."/>
            <person name="Liang Y."/>
            <person name="Liu X.H."/>
            <person name="Rhind N."/>
            <person name="Pidoux A."/>
            <person name="Brysch-Herzberg M."/>
            <person name="Du L.L."/>
        </authorList>
    </citation>
    <scope>NUCLEOTIDE SEQUENCE [LARGE SCALE GENOMIC DNA]</scope>
    <source>
        <strain evidence="20 21">CBS 15793</strain>
    </source>
</reference>
<keyword evidence="9 17" id="KW-0274">FAD</keyword>
<keyword evidence="10" id="KW-0249">Electron transport</keyword>
<evidence type="ECO:0000256" key="19">
    <source>
        <dbReference type="SAM" id="SignalP"/>
    </source>
</evidence>